<dbReference type="Proteomes" id="UP000016932">
    <property type="component" value="Unassembled WGS sequence"/>
</dbReference>
<dbReference type="KEGG" id="pfj:MYCFIDRAFT_180469"/>
<sequence>MTVEPSEVRLFRVGGVVSRHNEGYGSVSSPVAAELTLTSTIPRRLSSDQQLSRWHTHQVSFPALWSFLPLLDSWADDLSAPPCACSGGSEVIYHHANDSQNPLLNSTRITRPPWLEPDLPILSPFQIMSSKSTSCSSVVSSRVVIDLLYPLASFNIVKAMARTFLICYLATLTEALVGSGLGLGRFAAANIHLTAGRGRPILQQSWRFEITISTTYLECTTFAKLVRCRISAYRISDGGRHSGQGMASEPGSEESELSIPALGPPELFGTFKLEISMNFVNGPPCQKDAHDPEASRLMLPKMHTLCIDVSFGRCSGYSSSHLKWGVGSHAANVPFQAFIKGSKDTSCSGAQKPMQVAQMLCPYISVSSRQFMPEAVMKSCRNQPFDSNSQQPRSRNSDIFRQLCFRSRWFERRCHISGQSR</sequence>
<protein>
    <submittedName>
        <fullName evidence="2">Uncharacterized protein</fullName>
    </submittedName>
</protein>
<gene>
    <name evidence="2" type="ORF">MYCFIDRAFT_180469</name>
</gene>
<dbReference type="GeneID" id="19334411"/>
<name>M2ZCZ2_PSEFD</name>
<dbReference type="RefSeq" id="XP_007932423.1">
    <property type="nucleotide sequence ID" value="XM_007934232.1"/>
</dbReference>
<accession>M2ZCZ2</accession>
<dbReference type="HOGENOM" id="CLU_652323_0_0_1"/>
<dbReference type="VEuPathDB" id="FungiDB:MYCFIDRAFT_180469"/>
<keyword evidence="3" id="KW-1185">Reference proteome</keyword>
<reference evidence="2 3" key="1">
    <citation type="journal article" date="2012" name="PLoS Pathog.">
        <title>Diverse lifestyles and strategies of plant pathogenesis encoded in the genomes of eighteen Dothideomycetes fungi.</title>
        <authorList>
            <person name="Ohm R.A."/>
            <person name="Feau N."/>
            <person name="Henrissat B."/>
            <person name="Schoch C.L."/>
            <person name="Horwitz B.A."/>
            <person name="Barry K.W."/>
            <person name="Condon B.J."/>
            <person name="Copeland A.C."/>
            <person name="Dhillon B."/>
            <person name="Glaser F."/>
            <person name="Hesse C.N."/>
            <person name="Kosti I."/>
            <person name="LaButti K."/>
            <person name="Lindquist E.A."/>
            <person name="Lucas S."/>
            <person name="Salamov A.A."/>
            <person name="Bradshaw R.E."/>
            <person name="Ciuffetti L."/>
            <person name="Hamelin R.C."/>
            <person name="Kema G.H.J."/>
            <person name="Lawrence C."/>
            <person name="Scott J.A."/>
            <person name="Spatafora J.W."/>
            <person name="Turgeon B.G."/>
            <person name="de Wit P.J.G.M."/>
            <person name="Zhong S."/>
            <person name="Goodwin S.B."/>
            <person name="Grigoriev I.V."/>
        </authorList>
    </citation>
    <scope>NUCLEOTIDE SEQUENCE [LARGE SCALE GENOMIC DNA]</scope>
    <source>
        <strain evidence="2 3">CIRAD86</strain>
    </source>
</reference>
<evidence type="ECO:0000313" key="3">
    <source>
        <dbReference type="Proteomes" id="UP000016932"/>
    </source>
</evidence>
<proteinExistence type="predicted"/>
<dbReference type="EMBL" id="KB446572">
    <property type="protein sequence ID" value="EME76984.1"/>
    <property type="molecule type" value="Genomic_DNA"/>
</dbReference>
<feature type="region of interest" description="Disordered" evidence="1">
    <location>
        <begin position="238"/>
        <end position="259"/>
    </location>
</feature>
<evidence type="ECO:0000256" key="1">
    <source>
        <dbReference type="SAM" id="MobiDB-lite"/>
    </source>
</evidence>
<organism evidence="2 3">
    <name type="scientific">Pseudocercospora fijiensis (strain CIRAD86)</name>
    <name type="common">Black leaf streak disease fungus</name>
    <name type="synonym">Mycosphaerella fijiensis</name>
    <dbReference type="NCBI Taxonomy" id="383855"/>
    <lineage>
        <taxon>Eukaryota</taxon>
        <taxon>Fungi</taxon>
        <taxon>Dikarya</taxon>
        <taxon>Ascomycota</taxon>
        <taxon>Pezizomycotina</taxon>
        <taxon>Dothideomycetes</taxon>
        <taxon>Dothideomycetidae</taxon>
        <taxon>Mycosphaerellales</taxon>
        <taxon>Mycosphaerellaceae</taxon>
        <taxon>Pseudocercospora</taxon>
    </lineage>
</organism>
<dbReference type="AlphaFoldDB" id="M2ZCZ2"/>
<evidence type="ECO:0000313" key="2">
    <source>
        <dbReference type="EMBL" id="EME76984.1"/>
    </source>
</evidence>